<reference evidence="5" key="1">
    <citation type="submission" date="2016-01" db="EMBL/GenBank/DDBJ databases">
        <authorList>
            <person name="Peeters C."/>
        </authorList>
    </citation>
    <scope>NUCLEOTIDE SEQUENCE [LARGE SCALE GENOMIC DNA]</scope>
    <source>
        <strain evidence="5">LMG 22940</strain>
    </source>
</reference>
<feature type="domain" description="Histidine kinase" evidence="4">
    <location>
        <begin position="154"/>
        <end position="374"/>
    </location>
</feature>
<dbReference type="PANTHER" id="PTHR43547">
    <property type="entry name" value="TWO-COMPONENT HISTIDINE KINASE"/>
    <property type="match status" value="1"/>
</dbReference>
<dbReference type="SUPFAM" id="SSF55874">
    <property type="entry name" value="ATPase domain of HSP90 chaperone/DNA topoisomerase II/histidine kinase"/>
    <property type="match status" value="1"/>
</dbReference>
<comment type="catalytic activity">
    <reaction evidence="1">
        <text>ATP + protein L-histidine = ADP + protein N-phospho-L-histidine.</text>
        <dbReference type="EC" id="2.7.13.3"/>
    </reaction>
</comment>
<dbReference type="RefSeq" id="WP_327382709.1">
    <property type="nucleotide sequence ID" value="NZ_FCON02000033.1"/>
</dbReference>
<dbReference type="InterPro" id="IPR005467">
    <property type="entry name" value="His_kinase_dom"/>
</dbReference>
<dbReference type="InterPro" id="IPR036097">
    <property type="entry name" value="HisK_dim/P_sf"/>
</dbReference>
<dbReference type="SUPFAM" id="SSF47384">
    <property type="entry name" value="Homodimeric domain of signal transducing histidine kinase"/>
    <property type="match status" value="1"/>
</dbReference>
<dbReference type="Pfam" id="PF00512">
    <property type="entry name" value="HisKA"/>
    <property type="match status" value="1"/>
</dbReference>
<dbReference type="SMART" id="SM00388">
    <property type="entry name" value="HisKA"/>
    <property type="match status" value="1"/>
</dbReference>
<accession>A0A158J3D4</accession>
<dbReference type="InterPro" id="IPR003661">
    <property type="entry name" value="HisK_dim/P_dom"/>
</dbReference>
<dbReference type="InterPro" id="IPR036890">
    <property type="entry name" value="HATPase_C_sf"/>
</dbReference>
<dbReference type="Proteomes" id="UP000054770">
    <property type="component" value="Unassembled WGS sequence"/>
</dbReference>
<dbReference type="EMBL" id="FCON02000033">
    <property type="protein sequence ID" value="SAL63265.1"/>
    <property type="molecule type" value="Genomic_DNA"/>
</dbReference>
<dbReference type="PANTHER" id="PTHR43547:SF2">
    <property type="entry name" value="HYBRID SIGNAL TRANSDUCTION HISTIDINE KINASE C"/>
    <property type="match status" value="1"/>
</dbReference>
<organism evidence="5 6">
    <name type="scientific">Caballeronia choica</name>
    <dbReference type="NCBI Taxonomy" id="326476"/>
    <lineage>
        <taxon>Bacteria</taxon>
        <taxon>Pseudomonadati</taxon>
        <taxon>Pseudomonadota</taxon>
        <taxon>Betaproteobacteria</taxon>
        <taxon>Burkholderiales</taxon>
        <taxon>Burkholderiaceae</taxon>
        <taxon>Caballeronia</taxon>
    </lineage>
</organism>
<comment type="caution">
    <text evidence="5">The sequence shown here is derived from an EMBL/GenBank/DDBJ whole genome shotgun (WGS) entry which is preliminary data.</text>
</comment>
<dbReference type="Gene3D" id="1.10.287.130">
    <property type="match status" value="1"/>
</dbReference>
<dbReference type="GO" id="GO:0000155">
    <property type="term" value="F:phosphorelay sensor kinase activity"/>
    <property type="evidence" value="ECO:0007669"/>
    <property type="project" value="InterPro"/>
</dbReference>
<dbReference type="CDD" id="cd00082">
    <property type="entry name" value="HisKA"/>
    <property type="match status" value="1"/>
</dbReference>
<protein>
    <recommendedName>
        <fullName evidence="2">histidine kinase</fullName>
        <ecNumber evidence="2">2.7.13.3</ecNumber>
    </recommendedName>
</protein>
<keyword evidence="5" id="KW-0808">Transferase</keyword>
<proteinExistence type="predicted"/>
<evidence type="ECO:0000256" key="3">
    <source>
        <dbReference type="ARBA" id="ARBA00022553"/>
    </source>
</evidence>
<keyword evidence="3" id="KW-0597">Phosphoprotein</keyword>
<gene>
    <name evidence="5" type="ORF">AWB68_03389</name>
</gene>
<evidence type="ECO:0000256" key="2">
    <source>
        <dbReference type="ARBA" id="ARBA00012438"/>
    </source>
</evidence>
<sequence length="377" mass="39652">MTTSFGGALEPDQPSLRDTPVVGNDGVLVLDAAQRCVRADTVFAHIFDLDPHALEGRALGETALPKPLVAVLSETADAALSANGARRAQVSIDDGGIARTFAILAWPAAETVTLIVWPCGGAAPGEQAEAQAAERLAHLRAEAALFMRDHVLSVVSHDLRGPLNAIHSWGYVLERKIDATDPAAQRALAGIRSGVEQQVKLIEQTVDATRAETKALALLLAPAAIRPLIERSAALARASLADARGVTVVIESPLAEEQIEGDAERLTEALWLMLAFATEASERGASVVLASQVEGNSWRSDVRFTASAAALGDKQLAHALEAVARKQALLPREVGRIAWGLALCKRVAETHGGSFEHGDIVDGAAISMSLRVPLAGM</sequence>
<evidence type="ECO:0000259" key="4">
    <source>
        <dbReference type="PROSITE" id="PS50109"/>
    </source>
</evidence>
<evidence type="ECO:0000313" key="5">
    <source>
        <dbReference type="EMBL" id="SAL63265.1"/>
    </source>
</evidence>
<evidence type="ECO:0000313" key="6">
    <source>
        <dbReference type="Proteomes" id="UP000054770"/>
    </source>
</evidence>
<keyword evidence="5" id="KW-0418">Kinase</keyword>
<keyword evidence="6" id="KW-1185">Reference proteome</keyword>
<dbReference type="PROSITE" id="PS50109">
    <property type="entry name" value="HIS_KIN"/>
    <property type="match status" value="1"/>
</dbReference>
<evidence type="ECO:0000256" key="1">
    <source>
        <dbReference type="ARBA" id="ARBA00000085"/>
    </source>
</evidence>
<dbReference type="EC" id="2.7.13.3" evidence="2"/>
<name>A0A158J3D4_9BURK</name>
<dbReference type="AlphaFoldDB" id="A0A158J3D4"/>
<dbReference type="Gene3D" id="3.30.565.10">
    <property type="entry name" value="Histidine kinase-like ATPase, C-terminal domain"/>
    <property type="match status" value="1"/>
</dbReference>